<dbReference type="GO" id="GO:0006355">
    <property type="term" value="P:regulation of DNA-templated transcription"/>
    <property type="evidence" value="ECO:0007669"/>
    <property type="project" value="InterPro"/>
</dbReference>
<protein>
    <submittedName>
        <fullName evidence="6">PAS domain S-box-containing protein</fullName>
    </submittedName>
</protein>
<keyword evidence="7" id="KW-1185">Reference proteome</keyword>
<dbReference type="GO" id="GO:0003677">
    <property type="term" value="F:DNA binding"/>
    <property type="evidence" value="ECO:0007669"/>
    <property type="project" value="UniProtKB-KW"/>
</dbReference>
<dbReference type="InterPro" id="IPR000014">
    <property type="entry name" value="PAS"/>
</dbReference>
<keyword evidence="3" id="KW-0804">Transcription</keyword>
<dbReference type="CDD" id="cd06170">
    <property type="entry name" value="LuxR_C_like"/>
    <property type="match status" value="1"/>
</dbReference>
<dbReference type="NCBIfam" id="TIGR00229">
    <property type="entry name" value="sensory_box"/>
    <property type="match status" value="1"/>
</dbReference>
<evidence type="ECO:0000256" key="3">
    <source>
        <dbReference type="ARBA" id="ARBA00023163"/>
    </source>
</evidence>
<dbReference type="SMART" id="SM00091">
    <property type="entry name" value="PAS"/>
    <property type="match status" value="1"/>
</dbReference>
<evidence type="ECO:0000259" key="5">
    <source>
        <dbReference type="PROSITE" id="PS50043"/>
    </source>
</evidence>
<keyword evidence="2" id="KW-0238">DNA-binding</keyword>
<keyword evidence="4" id="KW-0175">Coiled coil</keyword>
<dbReference type="SUPFAM" id="SSF55785">
    <property type="entry name" value="PYP-like sensor domain (PAS domain)"/>
    <property type="match status" value="1"/>
</dbReference>
<dbReference type="InterPro" id="IPR000792">
    <property type="entry name" value="Tscrpt_reg_LuxR_C"/>
</dbReference>
<dbReference type="Pfam" id="PF00196">
    <property type="entry name" value="GerE"/>
    <property type="match status" value="1"/>
</dbReference>
<dbReference type="InterPro" id="IPR036388">
    <property type="entry name" value="WH-like_DNA-bd_sf"/>
</dbReference>
<dbReference type="RefSeq" id="WP_092372325.1">
    <property type="nucleotide sequence ID" value="NZ_FORX01000001.1"/>
</dbReference>
<dbReference type="Gene3D" id="3.30.450.20">
    <property type="entry name" value="PAS domain"/>
    <property type="match status" value="1"/>
</dbReference>
<evidence type="ECO:0000313" key="6">
    <source>
        <dbReference type="EMBL" id="SFJ07230.1"/>
    </source>
</evidence>
<dbReference type="Proteomes" id="UP000198635">
    <property type="component" value="Unassembled WGS sequence"/>
</dbReference>
<evidence type="ECO:0000256" key="4">
    <source>
        <dbReference type="SAM" id="Coils"/>
    </source>
</evidence>
<sequence length="375" mass="41461">MPTVFFFCDATGRVVEAHAGEFEEWDLSPGTSLCNALGIDCPNGELLKARLSPGTTHTLTGPSGQPINLRIMPLPKSLAPEGGVLATVRISSQLGILATDNPEPSAATLDYAVFNAVFNDARDAILLTDEQFRILAANRKAHSLYAKGEEPLAGSTFRRILRTVDEARVQASARSLKNGATWRGTLTTLRPDGQETPVKLGVRCLSVGEVRLFQFMMRDLRGRIALERDLAQSRLAVADMNTALKQVLRNVEEERQELKDELVQQVREEVLPTVERIALEDSPLVRQAYRSALEEKIADMGVTTPESANLFARLTPREMDICRLIQQSWQGRAIAEELGISFETLQTHRKNIRRKLGLKGGPISLSAFVQQHPPF</sequence>
<dbReference type="InterPro" id="IPR013656">
    <property type="entry name" value="PAS_4"/>
</dbReference>
<dbReference type="InterPro" id="IPR035965">
    <property type="entry name" value="PAS-like_dom_sf"/>
</dbReference>
<dbReference type="CDD" id="cd00130">
    <property type="entry name" value="PAS"/>
    <property type="match status" value="1"/>
</dbReference>
<name>A0A1I3NE60_9BACT</name>
<feature type="coiled-coil region" evidence="4">
    <location>
        <begin position="237"/>
        <end position="268"/>
    </location>
</feature>
<dbReference type="SUPFAM" id="SSF46894">
    <property type="entry name" value="C-terminal effector domain of the bipartite response regulators"/>
    <property type="match status" value="1"/>
</dbReference>
<reference evidence="7" key="1">
    <citation type="submission" date="2016-10" db="EMBL/GenBank/DDBJ databases">
        <authorList>
            <person name="Varghese N."/>
            <person name="Submissions S."/>
        </authorList>
    </citation>
    <scope>NUCLEOTIDE SEQUENCE [LARGE SCALE GENOMIC DNA]</scope>
    <source>
        <strain evidence="7">DSM 5918</strain>
    </source>
</reference>
<dbReference type="OrthoDB" id="9797341at2"/>
<evidence type="ECO:0000256" key="2">
    <source>
        <dbReference type="ARBA" id="ARBA00023125"/>
    </source>
</evidence>
<dbReference type="Gene3D" id="1.10.10.10">
    <property type="entry name" value="Winged helix-like DNA-binding domain superfamily/Winged helix DNA-binding domain"/>
    <property type="match status" value="1"/>
</dbReference>
<dbReference type="PANTHER" id="PTHR44688:SF16">
    <property type="entry name" value="DNA-BINDING TRANSCRIPTIONAL ACTIVATOR DEVR_DOSR"/>
    <property type="match status" value="1"/>
</dbReference>
<dbReference type="PROSITE" id="PS50043">
    <property type="entry name" value="HTH_LUXR_2"/>
    <property type="match status" value="1"/>
</dbReference>
<dbReference type="PANTHER" id="PTHR44688">
    <property type="entry name" value="DNA-BINDING TRANSCRIPTIONAL ACTIVATOR DEVR_DOSR"/>
    <property type="match status" value="1"/>
</dbReference>
<feature type="domain" description="HTH luxR-type" evidence="5">
    <location>
        <begin position="307"/>
        <end position="372"/>
    </location>
</feature>
<dbReference type="EMBL" id="FORX01000001">
    <property type="protein sequence ID" value="SFJ07230.1"/>
    <property type="molecule type" value="Genomic_DNA"/>
</dbReference>
<dbReference type="SMART" id="SM00421">
    <property type="entry name" value="HTH_LUXR"/>
    <property type="match status" value="1"/>
</dbReference>
<accession>A0A1I3NE60</accession>
<dbReference type="STRING" id="52560.SAMN04488082_101252"/>
<gene>
    <name evidence="6" type="ORF">SAMN04488082_101252</name>
</gene>
<dbReference type="PRINTS" id="PR00038">
    <property type="entry name" value="HTHLUXR"/>
</dbReference>
<dbReference type="AlphaFoldDB" id="A0A1I3NE60"/>
<dbReference type="Pfam" id="PF08448">
    <property type="entry name" value="PAS_4"/>
    <property type="match status" value="1"/>
</dbReference>
<evidence type="ECO:0000256" key="1">
    <source>
        <dbReference type="ARBA" id="ARBA00023015"/>
    </source>
</evidence>
<evidence type="ECO:0000313" key="7">
    <source>
        <dbReference type="Proteomes" id="UP000198635"/>
    </source>
</evidence>
<organism evidence="6 7">
    <name type="scientific">Desulfomicrobium apsheronum</name>
    <dbReference type="NCBI Taxonomy" id="52560"/>
    <lineage>
        <taxon>Bacteria</taxon>
        <taxon>Pseudomonadati</taxon>
        <taxon>Thermodesulfobacteriota</taxon>
        <taxon>Desulfovibrionia</taxon>
        <taxon>Desulfovibrionales</taxon>
        <taxon>Desulfomicrobiaceae</taxon>
        <taxon>Desulfomicrobium</taxon>
    </lineage>
</organism>
<keyword evidence="1" id="KW-0805">Transcription regulation</keyword>
<proteinExistence type="predicted"/>
<dbReference type="InterPro" id="IPR016032">
    <property type="entry name" value="Sig_transdc_resp-reg_C-effctor"/>
</dbReference>